<dbReference type="Pfam" id="PF13822">
    <property type="entry name" value="ACC_epsilon"/>
    <property type="match status" value="1"/>
</dbReference>
<sequence length="89" mass="9286">MSAPASHANAPATALVGASGTSPHQAGTAAAFRVVRGDATPAELAALAVVLLSVSRPTDQGPDATTEPPRAAWHRPRHAHHRCPRSWRR</sequence>
<feature type="compositionally biased region" description="Basic residues" evidence="1">
    <location>
        <begin position="72"/>
        <end position="89"/>
    </location>
</feature>
<feature type="region of interest" description="Disordered" evidence="1">
    <location>
        <begin position="1"/>
        <end position="27"/>
    </location>
</feature>
<comment type="caution">
    <text evidence="2">The sequence shown here is derived from an EMBL/GenBank/DDBJ whole genome shotgun (WGS) entry which is preliminary data.</text>
</comment>
<dbReference type="Proteomes" id="UP000778578">
    <property type="component" value="Unassembled WGS sequence"/>
</dbReference>
<dbReference type="InterPro" id="IPR032716">
    <property type="entry name" value="ACC_epsilon"/>
</dbReference>
<accession>A0ABS7Q2B8</accession>
<feature type="region of interest" description="Disordered" evidence="1">
    <location>
        <begin position="56"/>
        <end position="89"/>
    </location>
</feature>
<protein>
    <submittedName>
        <fullName evidence="2">Acyl-CoA carboxylase subunit epsilon</fullName>
    </submittedName>
</protein>
<name>A0ABS7Q2B8_9ACTN</name>
<reference evidence="2 3" key="1">
    <citation type="submission" date="2021-08" db="EMBL/GenBank/DDBJ databases">
        <title>WGS of actinomycetes from Thailand.</title>
        <authorList>
            <person name="Thawai C."/>
        </authorList>
    </citation>
    <scope>NUCLEOTIDE SEQUENCE [LARGE SCALE GENOMIC DNA]</scope>
    <source>
        <strain evidence="2 3">PLK6-54</strain>
    </source>
</reference>
<dbReference type="EMBL" id="JAINZZ010000005">
    <property type="protein sequence ID" value="MBY8877287.1"/>
    <property type="molecule type" value="Genomic_DNA"/>
</dbReference>
<feature type="compositionally biased region" description="Low complexity" evidence="1">
    <location>
        <begin position="1"/>
        <end position="14"/>
    </location>
</feature>
<keyword evidence="3" id="KW-1185">Reference proteome</keyword>
<evidence type="ECO:0000313" key="3">
    <source>
        <dbReference type="Proteomes" id="UP000778578"/>
    </source>
</evidence>
<dbReference type="RefSeq" id="WP_222961441.1">
    <property type="nucleotide sequence ID" value="NZ_JAINZZ010000005.1"/>
</dbReference>
<organism evidence="2 3">
    <name type="scientific">Actinacidiphila acidipaludis</name>
    <dbReference type="NCBI Taxonomy" id="2873382"/>
    <lineage>
        <taxon>Bacteria</taxon>
        <taxon>Bacillati</taxon>
        <taxon>Actinomycetota</taxon>
        <taxon>Actinomycetes</taxon>
        <taxon>Kitasatosporales</taxon>
        <taxon>Streptomycetaceae</taxon>
        <taxon>Actinacidiphila</taxon>
    </lineage>
</organism>
<proteinExistence type="predicted"/>
<evidence type="ECO:0000256" key="1">
    <source>
        <dbReference type="SAM" id="MobiDB-lite"/>
    </source>
</evidence>
<gene>
    <name evidence="2" type="ORF">K7862_06465</name>
</gene>
<evidence type="ECO:0000313" key="2">
    <source>
        <dbReference type="EMBL" id="MBY8877287.1"/>
    </source>
</evidence>